<feature type="transmembrane region" description="Helical" evidence="13">
    <location>
        <begin position="239"/>
        <end position="261"/>
    </location>
</feature>
<dbReference type="InterPro" id="IPR011541">
    <property type="entry name" value="Ni/Co_transpt_high_affinity"/>
</dbReference>
<keyword evidence="3" id="KW-0171">Cobalt transport</keyword>
<keyword evidence="12" id="KW-0170">Cobalt</keyword>
<keyword evidence="9" id="KW-0406">Ion transport</keyword>
<evidence type="ECO:0000256" key="4">
    <source>
        <dbReference type="ARBA" id="ARBA00022448"/>
    </source>
</evidence>
<evidence type="ECO:0000256" key="12">
    <source>
        <dbReference type="ARBA" id="ARBA00023285"/>
    </source>
</evidence>
<keyword evidence="5" id="KW-1003">Cell membrane</keyword>
<feature type="transmembrane region" description="Helical" evidence="13">
    <location>
        <begin position="82"/>
        <end position="101"/>
    </location>
</feature>
<feature type="chain" id="PRO_5039006924" description="Nickel/cobalt efflux system" evidence="14">
    <location>
        <begin position="22"/>
        <end position="304"/>
    </location>
</feature>
<comment type="similarity">
    <text evidence="13">Belongs to the NiCoT transporter (TC 2.A.52) family.</text>
</comment>
<dbReference type="InterPro" id="IPR051224">
    <property type="entry name" value="NiCoT_RcnA"/>
</dbReference>
<dbReference type="Proteomes" id="UP000809273">
    <property type="component" value="Unassembled WGS sequence"/>
</dbReference>
<protein>
    <recommendedName>
        <fullName evidence="13">Nickel/cobalt efflux system</fullName>
    </recommendedName>
</protein>
<dbReference type="EMBL" id="JAFGIX010000054">
    <property type="protein sequence ID" value="MBN1573724.1"/>
    <property type="molecule type" value="Genomic_DNA"/>
</dbReference>
<feature type="transmembrane region" description="Helical" evidence="13">
    <location>
        <begin position="282"/>
        <end position="303"/>
    </location>
</feature>
<feature type="transmembrane region" description="Helical" evidence="13">
    <location>
        <begin position="122"/>
        <end position="145"/>
    </location>
</feature>
<keyword evidence="11 13" id="KW-0472">Membrane</keyword>
<evidence type="ECO:0000256" key="2">
    <source>
        <dbReference type="ARBA" id="ARBA00004651"/>
    </source>
</evidence>
<evidence type="ECO:0000256" key="11">
    <source>
        <dbReference type="ARBA" id="ARBA00023136"/>
    </source>
</evidence>
<organism evidence="15 16">
    <name type="scientific">Candidatus Zymogenus saltonus</name>
    <dbReference type="NCBI Taxonomy" id="2844893"/>
    <lineage>
        <taxon>Bacteria</taxon>
        <taxon>Deltaproteobacteria</taxon>
        <taxon>Candidatus Zymogenia</taxon>
        <taxon>Candidatus Zymogeniales</taxon>
        <taxon>Candidatus Zymogenaceae</taxon>
        <taxon>Candidatus Zymogenus</taxon>
    </lineage>
</organism>
<keyword evidence="10" id="KW-0921">Nickel transport</keyword>
<reference evidence="15" key="2">
    <citation type="submission" date="2021-01" db="EMBL/GenBank/DDBJ databases">
        <authorList>
            <person name="Hahn C.R."/>
            <person name="Youssef N.H."/>
            <person name="Elshahed M."/>
        </authorList>
    </citation>
    <scope>NUCLEOTIDE SEQUENCE</scope>
    <source>
        <strain evidence="15">Zod_Metabat.24</strain>
    </source>
</reference>
<evidence type="ECO:0000256" key="1">
    <source>
        <dbReference type="ARBA" id="ARBA00002510"/>
    </source>
</evidence>
<evidence type="ECO:0000256" key="13">
    <source>
        <dbReference type="RuleBase" id="RU362101"/>
    </source>
</evidence>
<keyword evidence="14" id="KW-0732">Signal</keyword>
<dbReference type="GO" id="GO:0032025">
    <property type="term" value="P:response to cobalt ion"/>
    <property type="evidence" value="ECO:0007669"/>
    <property type="project" value="TreeGrafter"/>
</dbReference>
<evidence type="ECO:0000256" key="9">
    <source>
        <dbReference type="ARBA" id="ARBA00023065"/>
    </source>
</evidence>
<dbReference type="AlphaFoldDB" id="A0A9D8PNX3"/>
<keyword evidence="7 13" id="KW-0812">Transmembrane</keyword>
<sequence length="304" mass="33397">MKRLFLIIVLLSFLCPSTAVAQNPFLDQGKDNTETERTETEISPPTFLQKVPRFVVIWQKELRARMSTFALEIRERPFGSSFWLFLLLAFLYGVIHAAGPGHGKTVVASYFMNRPGSVRDGVVMANLIAFFHVASATVIIVTVYLVLKKSGMSSFEEASPTLHKISYLLLLLLGLYLFSRTLYELVKGKYKNDRDSQGTAVRGGILVTALAAGIIPCPGAAIILTFTMIIGIIGTGLLSMVFIALGMGLTVSVTAVSTVLLRRTVFRSTQRNPKVFTVVYGVLSFTGSILLISLSGLLLLYYLR</sequence>
<keyword evidence="6" id="KW-0533">Nickel</keyword>
<dbReference type="PANTHER" id="PTHR40659">
    <property type="entry name" value="NICKEL/COBALT EFFLUX SYSTEM RCNA"/>
    <property type="match status" value="1"/>
</dbReference>
<reference evidence="15" key="1">
    <citation type="journal article" date="2021" name="Environ. Microbiol.">
        <title>Genomic characterization of three novel Desulfobacterota classes expand the metabolic and phylogenetic diversity of the phylum.</title>
        <authorList>
            <person name="Murphy C.L."/>
            <person name="Biggerstaff J."/>
            <person name="Eichhorn A."/>
            <person name="Ewing E."/>
            <person name="Shahan R."/>
            <person name="Soriano D."/>
            <person name="Stewart S."/>
            <person name="VanMol K."/>
            <person name="Walker R."/>
            <person name="Walters P."/>
            <person name="Elshahed M.S."/>
            <person name="Youssef N.H."/>
        </authorList>
    </citation>
    <scope>NUCLEOTIDE SEQUENCE</scope>
    <source>
        <strain evidence="15">Zod_Metabat.24</strain>
    </source>
</reference>
<evidence type="ECO:0000256" key="5">
    <source>
        <dbReference type="ARBA" id="ARBA00022475"/>
    </source>
</evidence>
<dbReference type="GO" id="GO:0010045">
    <property type="term" value="P:response to nickel cation"/>
    <property type="evidence" value="ECO:0007669"/>
    <property type="project" value="TreeGrafter"/>
</dbReference>
<evidence type="ECO:0000256" key="7">
    <source>
        <dbReference type="ARBA" id="ARBA00022692"/>
    </source>
</evidence>
<dbReference type="GO" id="GO:0005886">
    <property type="term" value="C:plasma membrane"/>
    <property type="evidence" value="ECO:0007669"/>
    <property type="project" value="UniProtKB-SubCell"/>
</dbReference>
<evidence type="ECO:0000313" key="15">
    <source>
        <dbReference type="EMBL" id="MBN1573724.1"/>
    </source>
</evidence>
<evidence type="ECO:0000313" key="16">
    <source>
        <dbReference type="Proteomes" id="UP000809273"/>
    </source>
</evidence>
<feature type="transmembrane region" description="Helical" evidence="13">
    <location>
        <begin position="204"/>
        <end position="233"/>
    </location>
</feature>
<dbReference type="GO" id="GO:0046583">
    <property type="term" value="F:monoatomic cation efflux transmembrane transporter activity"/>
    <property type="evidence" value="ECO:0007669"/>
    <property type="project" value="TreeGrafter"/>
</dbReference>
<keyword evidence="4 13" id="KW-0813">Transport</keyword>
<feature type="transmembrane region" description="Helical" evidence="13">
    <location>
        <begin position="165"/>
        <end position="183"/>
    </location>
</feature>
<evidence type="ECO:0000256" key="6">
    <source>
        <dbReference type="ARBA" id="ARBA00022596"/>
    </source>
</evidence>
<comment type="subcellular location">
    <subcellularLocation>
        <location evidence="2 13">Cell membrane</location>
        <topology evidence="2 13">Multi-pass membrane protein</topology>
    </subcellularLocation>
</comment>
<name>A0A9D8PNX3_9DELT</name>
<evidence type="ECO:0000256" key="10">
    <source>
        <dbReference type="ARBA" id="ARBA00023112"/>
    </source>
</evidence>
<dbReference type="Pfam" id="PF03824">
    <property type="entry name" value="NicO"/>
    <property type="match status" value="1"/>
</dbReference>
<feature type="signal peptide" evidence="14">
    <location>
        <begin position="1"/>
        <end position="21"/>
    </location>
</feature>
<comment type="caution">
    <text evidence="15">The sequence shown here is derived from an EMBL/GenBank/DDBJ whole genome shotgun (WGS) entry which is preliminary data.</text>
</comment>
<keyword evidence="8 13" id="KW-1133">Transmembrane helix</keyword>
<evidence type="ECO:0000256" key="14">
    <source>
        <dbReference type="SAM" id="SignalP"/>
    </source>
</evidence>
<accession>A0A9D8PNX3</accession>
<gene>
    <name evidence="15" type="ORF">JW984_11065</name>
</gene>
<evidence type="ECO:0000256" key="3">
    <source>
        <dbReference type="ARBA" id="ARBA00022426"/>
    </source>
</evidence>
<dbReference type="GO" id="GO:0015099">
    <property type="term" value="F:nickel cation transmembrane transporter activity"/>
    <property type="evidence" value="ECO:0007669"/>
    <property type="project" value="UniProtKB-UniRule"/>
</dbReference>
<comment type="function">
    <text evidence="1">Efflux system for nickel and cobalt.</text>
</comment>
<dbReference type="PANTHER" id="PTHR40659:SF1">
    <property type="entry name" value="NICKEL_COBALT EFFLUX SYSTEM RCNA"/>
    <property type="match status" value="1"/>
</dbReference>
<proteinExistence type="inferred from homology"/>
<evidence type="ECO:0000256" key="8">
    <source>
        <dbReference type="ARBA" id="ARBA00022989"/>
    </source>
</evidence>
<dbReference type="GO" id="GO:0006824">
    <property type="term" value="P:cobalt ion transport"/>
    <property type="evidence" value="ECO:0007669"/>
    <property type="project" value="UniProtKB-KW"/>
</dbReference>